<dbReference type="InterPro" id="IPR029060">
    <property type="entry name" value="PIN-like_dom_sf"/>
</dbReference>
<feature type="domain" description="PIN" evidence="1">
    <location>
        <begin position="2"/>
        <end position="84"/>
    </location>
</feature>
<dbReference type="Gene3D" id="3.40.50.1010">
    <property type="entry name" value="5'-nuclease"/>
    <property type="match status" value="1"/>
</dbReference>
<accession>X1IQU0</accession>
<comment type="caution">
    <text evidence="2">The sequence shown here is derived from an EMBL/GenBank/DDBJ whole genome shotgun (WGS) entry which is preliminary data.</text>
</comment>
<gene>
    <name evidence="2" type="ORF">S03H2_63337</name>
</gene>
<evidence type="ECO:0000259" key="1">
    <source>
        <dbReference type="Pfam" id="PF01850"/>
    </source>
</evidence>
<proteinExistence type="predicted"/>
<dbReference type="SUPFAM" id="SSF88723">
    <property type="entry name" value="PIN domain-like"/>
    <property type="match status" value="1"/>
</dbReference>
<name>X1IQU0_9ZZZZ</name>
<protein>
    <recommendedName>
        <fullName evidence="1">PIN domain-containing protein</fullName>
    </recommendedName>
</protein>
<evidence type="ECO:0000313" key="2">
    <source>
        <dbReference type="EMBL" id="GAH84062.1"/>
    </source>
</evidence>
<dbReference type="Pfam" id="PF01850">
    <property type="entry name" value="PIN"/>
    <property type="match status" value="1"/>
</dbReference>
<feature type="non-terminal residue" evidence="2">
    <location>
        <position position="1"/>
    </location>
</feature>
<dbReference type="InterPro" id="IPR002716">
    <property type="entry name" value="PIN_dom"/>
</dbReference>
<sequence length="91" mass="10349">IVNLTEFYYILYRRDAAIAEEKVRNLRAYGMEIVPITDNAIWRETGKIKGEHAISLADAFAVATAIAKKDKLVVGRDEDFKKVNVPQIKVR</sequence>
<dbReference type="EMBL" id="BARU01041027">
    <property type="protein sequence ID" value="GAH84062.1"/>
    <property type="molecule type" value="Genomic_DNA"/>
</dbReference>
<reference evidence="2" key="1">
    <citation type="journal article" date="2014" name="Front. Microbiol.">
        <title>High frequency of phylogenetically diverse reductive dehalogenase-homologous genes in deep subseafloor sedimentary metagenomes.</title>
        <authorList>
            <person name="Kawai M."/>
            <person name="Futagami T."/>
            <person name="Toyoda A."/>
            <person name="Takaki Y."/>
            <person name="Nishi S."/>
            <person name="Hori S."/>
            <person name="Arai W."/>
            <person name="Tsubouchi T."/>
            <person name="Morono Y."/>
            <person name="Uchiyama I."/>
            <person name="Ito T."/>
            <person name="Fujiyama A."/>
            <person name="Inagaki F."/>
            <person name="Takami H."/>
        </authorList>
    </citation>
    <scope>NUCLEOTIDE SEQUENCE</scope>
    <source>
        <strain evidence="2">Expedition CK06-06</strain>
    </source>
</reference>
<dbReference type="AlphaFoldDB" id="X1IQU0"/>
<organism evidence="2">
    <name type="scientific">marine sediment metagenome</name>
    <dbReference type="NCBI Taxonomy" id="412755"/>
    <lineage>
        <taxon>unclassified sequences</taxon>
        <taxon>metagenomes</taxon>
        <taxon>ecological metagenomes</taxon>
    </lineage>
</organism>